<accession>A0A316AL05</accession>
<keyword evidence="4" id="KW-1185">Reference proteome</keyword>
<dbReference type="GO" id="GO:0005829">
    <property type="term" value="C:cytosol"/>
    <property type="evidence" value="ECO:0007669"/>
    <property type="project" value="TreeGrafter"/>
</dbReference>
<dbReference type="CDD" id="cd03789">
    <property type="entry name" value="GT9_LPS_heptosyltransferase"/>
    <property type="match status" value="1"/>
</dbReference>
<gene>
    <name evidence="3" type="ORF">CLV98_104175</name>
</gene>
<comment type="caution">
    <text evidence="3">The sequence shown here is derived from an EMBL/GenBank/DDBJ whole genome shotgun (WGS) entry which is preliminary data.</text>
</comment>
<dbReference type="Pfam" id="PF01075">
    <property type="entry name" value="Glyco_transf_9"/>
    <property type="match status" value="1"/>
</dbReference>
<sequence length="327" mass="37033">MKPRKFLILRFSSIGDIVLTTPVVRCLKLQHPNAEVHYLTKEKFGFLLANNPYVDKVITLSKPLGELLKELKKENYDGIIDLHRNIRTLRIKLALQVQDFNFNKLNVQKFLMTNFKINRMPSVHIVDRYLATLSTFNIINDQKGLDYFIPPSDEIDPVTLPQSYQKGYVAFAIGGQHATKKLPLPRLIELCKKINFPILLLGGPEDSAVGTEIEKTLGADLALNTCGQYSFNQSASLIRQAHVVFTHDTGLMHVAAAFKKRTYSVWGNTVPAFGMYPYLTSYEVIENNNLSCRPCSKIGYNKCPKGHFKCMTESSFDFPMPELPQAN</sequence>
<reference evidence="3 4" key="1">
    <citation type="submission" date="2018-03" db="EMBL/GenBank/DDBJ databases">
        <title>Genomic Encyclopedia of Archaeal and Bacterial Type Strains, Phase II (KMG-II): from individual species to whole genera.</title>
        <authorList>
            <person name="Goeker M."/>
        </authorList>
    </citation>
    <scope>NUCLEOTIDE SEQUENCE [LARGE SCALE GENOMIC DNA]</scope>
    <source>
        <strain evidence="3 4">DSM 100346</strain>
    </source>
</reference>
<protein>
    <submittedName>
        <fullName evidence="3">ADP-heptose:LPS heptosyltransferase</fullName>
    </submittedName>
</protein>
<evidence type="ECO:0000313" key="4">
    <source>
        <dbReference type="Proteomes" id="UP000245880"/>
    </source>
</evidence>
<dbReference type="Proteomes" id="UP000245880">
    <property type="component" value="Unassembled WGS sequence"/>
</dbReference>
<dbReference type="AlphaFoldDB" id="A0A316AL05"/>
<dbReference type="InterPro" id="IPR002201">
    <property type="entry name" value="Glyco_trans_9"/>
</dbReference>
<keyword evidence="1" id="KW-0328">Glycosyltransferase</keyword>
<dbReference type="OrthoDB" id="9768048at2"/>
<dbReference type="RefSeq" id="WP_109674179.1">
    <property type="nucleotide sequence ID" value="NZ_QGDT01000004.1"/>
</dbReference>
<dbReference type="EMBL" id="QGDT01000004">
    <property type="protein sequence ID" value="PWJ58316.1"/>
    <property type="molecule type" value="Genomic_DNA"/>
</dbReference>
<evidence type="ECO:0000313" key="3">
    <source>
        <dbReference type="EMBL" id="PWJ58316.1"/>
    </source>
</evidence>
<dbReference type="InterPro" id="IPR051199">
    <property type="entry name" value="LPS_LOS_Heptosyltrfase"/>
</dbReference>
<evidence type="ECO:0000256" key="1">
    <source>
        <dbReference type="ARBA" id="ARBA00022676"/>
    </source>
</evidence>
<dbReference type="PANTHER" id="PTHR30160:SF1">
    <property type="entry name" value="LIPOPOLYSACCHARIDE 1,2-N-ACETYLGLUCOSAMINETRANSFERASE-RELATED"/>
    <property type="match status" value="1"/>
</dbReference>
<dbReference type="GO" id="GO:0008713">
    <property type="term" value="F:ADP-heptose-lipopolysaccharide heptosyltransferase activity"/>
    <property type="evidence" value="ECO:0007669"/>
    <property type="project" value="TreeGrafter"/>
</dbReference>
<name>A0A316AL05_9BACT</name>
<dbReference type="SUPFAM" id="SSF53756">
    <property type="entry name" value="UDP-Glycosyltransferase/glycogen phosphorylase"/>
    <property type="match status" value="1"/>
</dbReference>
<dbReference type="Gene3D" id="3.40.50.2000">
    <property type="entry name" value="Glycogen Phosphorylase B"/>
    <property type="match status" value="2"/>
</dbReference>
<dbReference type="GO" id="GO:0009244">
    <property type="term" value="P:lipopolysaccharide core region biosynthetic process"/>
    <property type="evidence" value="ECO:0007669"/>
    <property type="project" value="TreeGrafter"/>
</dbReference>
<dbReference type="PANTHER" id="PTHR30160">
    <property type="entry name" value="TETRAACYLDISACCHARIDE 4'-KINASE-RELATED"/>
    <property type="match status" value="1"/>
</dbReference>
<evidence type="ECO:0000256" key="2">
    <source>
        <dbReference type="ARBA" id="ARBA00022679"/>
    </source>
</evidence>
<proteinExistence type="predicted"/>
<organism evidence="3 4">
    <name type="scientific">Dyadobacter jejuensis</name>
    <dbReference type="NCBI Taxonomy" id="1082580"/>
    <lineage>
        <taxon>Bacteria</taxon>
        <taxon>Pseudomonadati</taxon>
        <taxon>Bacteroidota</taxon>
        <taxon>Cytophagia</taxon>
        <taxon>Cytophagales</taxon>
        <taxon>Spirosomataceae</taxon>
        <taxon>Dyadobacter</taxon>
    </lineage>
</organism>
<keyword evidence="2 3" id="KW-0808">Transferase</keyword>